<dbReference type="EMBL" id="JADIKM010000003">
    <property type="protein sequence ID" value="MFK2905109.1"/>
    <property type="molecule type" value="Genomic_DNA"/>
</dbReference>
<evidence type="ECO:0000256" key="7">
    <source>
        <dbReference type="ARBA" id="ARBA00022777"/>
    </source>
</evidence>
<dbReference type="Proteomes" id="UP001620460">
    <property type="component" value="Unassembled WGS sequence"/>
</dbReference>
<evidence type="ECO:0000256" key="12">
    <source>
        <dbReference type="SAM" id="Phobius"/>
    </source>
</evidence>
<gene>
    <name evidence="15" type="ORF">ISP17_14190</name>
</gene>
<dbReference type="InterPro" id="IPR036890">
    <property type="entry name" value="HATPase_C_sf"/>
</dbReference>
<dbReference type="PRINTS" id="PR00344">
    <property type="entry name" value="BCTRLSENSOR"/>
</dbReference>
<feature type="compositionally biased region" description="Pro residues" evidence="11">
    <location>
        <begin position="114"/>
        <end position="147"/>
    </location>
</feature>
<dbReference type="PANTHER" id="PTHR45436:SF5">
    <property type="entry name" value="SENSOR HISTIDINE KINASE TRCS"/>
    <property type="match status" value="1"/>
</dbReference>
<accession>A0ABW8JXE2</accession>
<feature type="transmembrane region" description="Helical" evidence="12">
    <location>
        <begin position="204"/>
        <end position="226"/>
    </location>
</feature>
<feature type="domain" description="Histidine kinase" evidence="13">
    <location>
        <begin position="287"/>
        <end position="500"/>
    </location>
</feature>
<keyword evidence="4" id="KW-0597">Phosphoprotein</keyword>
<dbReference type="Pfam" id="PF00512">
    <property type="entry name" value="HisKA"/>
    <property type="match status" value="1"/>
</dbReference>
<dbReference type="InterPro" id="IPR003661">
    <property type="entry name" value="HisK_dim/P_dom"/>
</dbReference>
<dbReference type="InterPro" id="IPR003660">
    <property type="entry name" value="HAMP_dom"/>
</dbReference>
<dbReference type="Pfam" id="PF00672">
    <property type="entry name" value="HAMP"/>
    <property type="match status" value="1"/>
</dbReference>
<keyword evidence="16" id="KW-1185">Reference proteome</keyword>
<keyword evidence="5" id="KW-0808">Transferase</keyword>
<dbReference type="SUPFAM" id="SSF158472">
    <property type="entry name" value="HAMP domain-like"/>
    <property type="match status" value="1"/>
</dbReference>
<evidence type="ECO:0000256" key="5">
    <source>
        <dbReference type="ARBA" id="ARBA00022679"/>
    </source>
</evidence>
<dbReference type="InterPro" id="IPR050428">
    <property type="entry name" value="TCS_sensor_his_kinase"/>
</dbReference>
<evidence type="ECO:0000313" key="15">
    <source>
        <dbReference type="EMBL" id="MFK2905109.1"/>
    </source>
</evidence>
<keyword evidence="7" id="KW-0418">Kinase</keyword>
<evidence type="ECO:0000256" key="9">
    <source>
        <dbReference type="ARBA" id="ARBA00023012"/>
    </source>
</evidence>
<comment type="catalytic activity">
    <reaction evidence="1">
        <text>ATP + protein L-histidine = ADP + protein N-phospho-L-histidine.</text>
        <dbReference type="EC" id="2.7.13.3"/>
    </reaction>
</comment>
<dbReference type="SMART" id="SM00388">
    <property type="entry name" value="HisKA"/>
    <property type="match status" value="1"/>
</dbReference>
<keyword evidence="8 12" id="KW-1133">Transmembrane helix</keyword>
<dbReference type="PROSITE" id="PS50109">
    <property type="entry name" value="HIS_KIN"/>
    <property type="match status" value="1"/>
</dbReference>
<evidence type="ECO:0000313" key="16">
    <source>
        <dbReference type="Proteomes" id="UP001620460"/>
    </source>
</evidence>
<dbReference type="InterPro" id="IPR036097">
    <property type="entry name" value="HisK_dim/P_sf"/>
</dbReference>
<sequence>MVRTPSSAPAAVPPRTGLRLRVAHKLFLLLAMAIGLSLLAMGALTVRNLRSGFVDYVNALDLSRLDPLAQALGQREDAGRGFDGLRDRQAWDALLHETLDHRPPRAVPADAEPPEPPLPPLPPAPPPPPPPPPAPQAHVPPPLPLPPRVSLLDATHQVIAGEAPPADAMERPLRRDGAVVGWLALRPLTRPVDRRDTAFLAAQVRGMAELAIALLVLAMAVAWFFARHLLAPLRAVEDAARRLSDGHYGVQLASDRHDELGDLVRHVNRLSAALQAHESARQRWMADISHELRTPLAIVRGELEAMRDGVRTLDARGLQSLHEEVMRLDRLIDDLHQWSMADAGSLSYRPRSLDLAALLADGCARLTDAARDAGLTLTCSGDSLPVHGDADRLRQLIDNLLGNSLRYSDRGGRVEASVFADGDQACLRVDDTPPGVPAADLSRLFEPLYRGEHSRNRARGGSGLGLAIAQRIAVAHGGTLAAAVSPLGGLRMELRLPREVS</sequence>
<evidence type="ECO:0000256" key="8">
    <source>
        <dbReference type="ARBA" id="ARBA00022989"/>
    </source>
</evidence>
<proteinExistence type="predicted"/>
<evidence type="ECO:0000256" key="10">
    <source>
        <dbReference type="ARBA" id="ARBA00023136"/>
    </source>
</evidence>
<evidence type="ECO:0000256" key="6">
    <source>
        <dbReference type="ARBA" id="ARBA00022692"/>
    </source>
</evidence>
<dbReference type="SMART" id="SM00387">
    <property type="entry name" value="HATPase_c"/>
    <property type="match status" value="1"/>
</dbReference>
<reference evidence="15 16" key="1">
    <citation type="submission" date="2020-10" db="EMBL/GenBank/DDBJ databases">
        <title>Phylogeny of dyella-like bacteria.</title>
        <authorList>
            <person name="Fu J."/>
        </authorList>
    </citation>
    <scope>NUCLEOTIDE SEQUENCE [LARGE SCALE GENOMIC DNA]</scope>
    <source>
        <strain evidence="15 16">Gsoil3046</strain>
    </source>
</reference>
<evidence type="ECO:0000259" key="14">
    <source>
        <dbReference type="PROSITE" id="PS50885"/>
    </source>
</evidence>
<comment type="subcellular location">
    <subcellularLocation>
        <location evidence="2">Membrane</location>
    </subcellularLocation>
</comment>
<feature type="domain" description="HAMP" evidence="14">
    <location>
        <begin position="227"/>
        <end position="279"/>
    </location>
</feature>
<organism evidence="15 16">
    <name type="scientific">Dyella ginsengisoli</name>
    <dbReference type="NCBI Taxonomy" id="363848"/>
    <lineage>
        <taxon>Bacteria</taxon>
        <taxon>Pseudomonadati</taxon>
        <taxon>Pseudomonadota</taxon>
        <taxon>Gammaproteobacteria</taxon>
        <taxon>Lysobacterales</taxon>
        <taxon>Rhodanobacteraceae</taxon>
        <taxon>Dyella</taxon>
    </lineage>
</organism>
<evidence type="ECO:0000256" key="3">
    <source>
        <dbReference type="ARBA" id="ARBA00012438"/>
    </source>
</evidence>
<evidence type="ECO:0000256" key="1">
    <source>
        <dbReference type="ARBA" id="ARBA00000085"/>
    </source>
</evidence>
<dbReference type="Gene3D" id="6.10.340.10">
    <property type="match status" value="1"/>
</dbReference>
<dbReference type="EC" id="2.7.13.3" evidence="3"/>
<dbReference type="SUPFAM" id="SSF55874">
    <property type="entry name" value="ATPase domain of HSP90 chaperone/DNA topoisomerase II/histidine kinase"/>
    <property type="match status" value="1"/>
</dbReference>
<protein>
    <recommendedName>
        <fullName evidence="3">histidine kinase</fullName>
        <ecNumber evidence="3">2.7.13.3</ecNumber>
    </recommendedName>
</protein>
<dbReference type="InterPro" id="IPR004358">
    <property type="entry name" value="Sig_transdc_His_kin-like_C"/>
</dbReference>
<dbReference type="PROSITE" id="PS50885">
    <property type="entry name" value="HAMP"/>
    <property type="match status" value="1"/>
</dbReference>
<dbReference type="InterPro" id="IPR003594">
    <property type="entry name" value="HATPase_dom"/>
</dbReference>
<keyword evidence="6 12" id="KW-0812">Transmembrane</keyword>
<feature type="transmembrane region" description="Helical" evidence="12">
    <location>
        <begin position="26"/>
        <end position="46"/>
    </location>
</feature>
<evidence type="ECO:0000256" key="2">
    <source>
        <dbReference type="ARBA" id="ARBA00004370"/>
    </source>
</evidence>
<feature type="region of interest" description="Disordered" evidence="11">
    <location>
        <begin position="102"/>
        <end position="147"/>
    </location>
</feature>
<dbReference type="PANTHER" id="PTHR45436">
    <property type="entry name" value="SENSOR HISTIDINE KINASE YKOH"/>
    <property type="match status" value="1"/>
</dbReference>
<dbReference type="SUPFAM" id="SSF47384">
    <property type="entry name" value="Homodimeric domain of signal transducing histidine kinase"/>
    <property type="match status" value="1"/>
</dbReference>
<dbReference type="InterPro" id="IPR005467">
    <property type="entry name" value="His_kinase_dom"/>
</dbReference>
<dbReference type="CDD" id="cd00082">
    <property type="entry name" value="HisKA"/>
    <property type="match status" value="1"/>
</dbReference>
<evidence type="ECO:0000256" key="11">
    <source>
        <dbReference type="SAM" id="MobiDB-lite"/>
    </source>
</evidence>
<dbReference type="Gene3D" id="1.10.287.130">
    <property type="match status" value="1"/>
</dbReference>
<dbReference type="SMART" id="SM00304">
    <property type="entry name" value="HAMP"/>
    <property type="match status" value="1"/>
</dbReference>
<dbReference type="CDD" id="cd06225">
    <property type="entry name" value="HAMP"/>
    <property type="match status" value="1"/>
</dbReference>
<dbReference type="RefSeq" id="WP_404634248.1">
    <property type="nucleotide sequence ID" value="NZ_JADIKM010000003.1"/>
</dbReference>
<dbReference type="Pfam" id="PF02518">
    <property type="entry name" value="HATPase_c"/>
    <property type="match status" value="1"/>
</dbReference>
<keyword evidence="9" id="KW-0902">Two-component regulatory system</keyword>
<keyword evidence="10 12" id="KW-0472">Membrane</keyword>
<dbReference type="Gene3D" id="3.30.565.10">
    <property type="entry name" value="Histidine kinase-like ATPase, C-terminal domain"/>
    <property type="match status" value="1"/>
</dbReference>
<name>A0ABW8JXE2_9GAMM</name>
<comment type="caution">
    <text evidence="15">The sequence shown here is derived from an EMBL/GenBank/DDBJ whole genome shotgun (WGS) entry which is preliminary data.</text>
</comment>
<evidence type="ECO:0000256" key="4">
    <source>
        <dbReference type="ARBA" id="ARBA00022553"/>
    </source>
</evidence>
<evidence type="ECO:0000259" key="13">
    <source>
        <dbReference type="PROSITE" id="PS50109"/>
    </source>
</evidence>